<dbReference type="Pfam" id="PF13561">
    <property type="entry name" value="adh_short_C2"/>
    <property type="match status" value="1"/>
</dbReference>
<dbReference type="PANTHER" id="PTHR42760">
    <property type="entry name" value="SHORT-CHAIN DEHYDROGENASES/REDUCTASES FAMILY MEMBER"/>
    <property type="match status" value="1"/>
</dbReference>
<dbReference type="CDD" id="cd05233">
    <property type="entry name" value="SDR_c"/>
    <property type="match status" value="1"/>
</dbReference>
<dbReference type="GO" id="GO:0048038">
    <property type="term" value="F:quinone binding"/>
    <property type="evidence" value="ECO:0007669"/>
    <property type="project" value="TreeGrafter"/>
</dbReference>
<dbReference type="InterPro" id="IPR002347">
    <property type="entry name" value="SDR_fam"/>
</dbReference>
<name>A0AAD5RMN0_9PEZI</name>
<comment type="caution">
    <text evidence="3">The sequence shown here is derived from an EMBL/GenBank/DDBJ whole genome shotgun (WGS) entry which is preliminary data.</text>
</comment>
<protein>
    <submittedName>
        <fullName evidence="3">Short chain dehydrogenase/ reductase</fullName>
    </submittedName>
</protein>
<accession>A0AAD5RMN0</accession>
<dbReference type="Gene3D" id="3.40.50.720">
    <property type="entry name" value="NAD(P)-binding Rossmann-like Domain"/>
    <property type="match status" value="1"/>
</dbReference>
<keyword evidence="4" id="KW-1185">Reference proteome</keyword>
<dbReference type="FunFam" id="3.40.50.720:FF:000084">
    <property type="entry name" value="Short-chain dehydrogenase reductase"/>
    <property type="match status" value="1"/>
</dbReference>
<dbReference type="GO" id="GO:0006633">
    <property type="term" value="P:fatty acid biosynthetic process"/>
    <property type="evidence" value="ECO:0007669"/>
    <property type="project" value="TreeGrafter"/>
</dbReference>
<dbReference type="EMBL" id="JAKWBI020000244">
    <property type="protein sequence ID" value="KAJ2898107.1"/>
    <property type="molecule type" value="Genomic_DNA"/>
</dbReference>
<dbReference type="GO" id="GO:0016616">
    <property type="term" value="F:oxidoreductase activity, acting on the CH-OH group of donors, NAD or NADP as acceptor"/>
    <property type="evidence" value="ECO:0007669"/>
    <property type="project" value="TreeGrafter"/>
</dbReference>
<dbReference type="SUPFAM" id="SSF51735">
    <property type="entry name" value="NAD(P)-binding Rossmann-fold domains"/>
    <property type="match status" value="1"/>
</dbReference>
<keyword evidence="2" id="KW-0521">NADP</keyword>
<dbReference type="InterPro" id="IPR020904">
    <property type="entry name" value="Sc_DH/Rdtase_CS"/>
</dbReference>
<evidence type="ECO:0000313" key="3">
    <source>
        <dbReference type="EMBL" id="KAJ2898107.1"/>
    </source>
</evidence>
<dbReference type="InterPro" id="IPR036291">
    <property type="entry name" value="NAD(P)-bd_dom_sf"/>
</dbReference>
<dbReference type="PRINTS" id="PR00080">
    <property type="entry name" value="SDRFAMILY"/>
</dbReference>
<dbReference type="Proteomes" id="UP001201980">
    <property type="component" value="Unassembled WGS sequence"/>
</dbReference>
<reference evidence="3" key="1">
    <citation type="submission" date="2022-07" db="EMBL/GenBank/DDBJ databases">
        <title>Draft genome sequence of Zalerion maritima ATCC 34329, a (micro)plastics degrading marine fungus.</title>
        <authorList>
            <person name="Paco A."/>
            <person name="Goncalves M.F.M."/>
            <person name="Rocha-Santos T.A.P."/>
            <person name="Alves A."/>
        </authorList>
    </citation>
    <scope>NUCLEOTIDE SEQUENCE</scope>
    <source>
        <strain evidence="3">ATCC 34329</strain>
    </source>
</reference>
<evidence type="ECO:0000256" key="1">
    <source>
        <dbReference type="ARBA" id="ARBA00006484"/>
    </source>
</evidence>
<proteinExistence type="inferred from homology"/>
<dbReference type="PANTHER" id="PTHR42760:SF45">
    <property type="entry name" value="SHORT CHAIN DEHYDROGENASE_REDUCTASE FAMILY PROTEIN, PUTATIVE (AFU_ORTHOLOGUE AFUA_3G09150)-RELATED"/>
    <property type="match status" value="1"/>
</dbReference>
<gene>
    <name evidence="3" type="ORF">MKZ38_004166</name>
</gene>
<evidence type="ECO:0000256" key="2">
    <source>
        <dbReference type="ARBA" id="ARBA00022857"/>
    </source>
</evidence>
<comment type="similarity">
    <text evidence="1">Belongs to the short-chain dehydrogenases/reductases (SDR) family.</text>
</comment>
<organism evidence="3 4">
    <name type="scientific">Zalerion maritima</name>
    <dbReference type="NCBI Taxonomy" id="339359"/>
    <lineage>
        <taxon>Eukaryota</taxon>
        <taxon>Fungi</taxon>
        <taxon>Dikarya</taxon>
        <taxon>Ascomycota</taxon>
        <taxon>Pezizomycotina</taxon>
        <taxon>Sordariomycetes</taxon>
        <taxon>Lulworthiomycetidae</taxon>
        <taxon>Lulworthiales</taxon>
        <taxon>Lulworthiaceae</taxon>
        <taxon>Zalerion</taxon>
    </lineage>
</organism>
<dbReference type="PRINTS" id="PR00081">
    <property type="entry name" value="GDHRDH"/>
</dbReference>
<dbReference type="PROSITE" id="PS00061">
    <property type="entry name" value="ADH_SHORT"/>
    <property type="match status" value="1"/>
</dbReference>
<evidence type="ECO:0000313" key="4">
    <source>
        <dbReference type="Proteomes" id="UP001201980"/>
    </source>
</evidence>
<dbReference type="AlphaFoldDB" id="A0AAD5RMN0"/>
<sequence length="312" mass="32852">MVKGKYFTVTGAASGIGRSTALILVQKGAAGISISDVNLQGLQETEKECKSINPSLHVHAAVVNVGNRSEVEAWISSAVSVFPGQTIDGCANVAGIAGGDGTVTIETIDQEDWDRTMKVNLTGILNCMRAQLPHVKRPGGSVLNVASTAGRRGLPHSAAYSTSKFAVIGLTETAAGEYGGRGVRINALLPGPVDTKIFRDGEAKGLFDSDMLSRLTLLGRMGKADEVAKVACFMLSDEASWVTGGKSVCFDTPRPSSVAEVSLTSHDAQLIGMWMGDFWRAEAAHELGWKCCCLQTGHNDALGISILLDMQA</sequence>